<evidence type="ECO:0000256" key="3">
    <source>
        <dbReference type="ARBA" id="ARBA00023163"/>
    </source>
</evidence>
<keyword evidence="2 4" id="KW-0238">DNA-binding</keyword>
<dbReference type="Pfam" id="PF00440">
    <property type="entry name" value="TetR_N"/>
    <property type="match status" value="1"/>
</dbReference>
<dbReference type="PRINTS" id="PR00455">
    <property type="entry name" value="HTHTETR"/>
</dbReference>
<dbReference type="InterPro" id="IPR009057">
    <property type="entry name" value="Homeodomain-like_sf"/>
</dbReference>
<keyword evidence="7" id="KW-1185">Reference proteome</keyword>
<dbReference type="SUPFAM" id="SSF48498">
    <property type="entry name" value="Tetracyclin repressor-like, C-terminal domain"/>
    <property type="match status" value="1"/>
</dbReference>
<dbReference type="InterPro" id="IPR050109">
    <property type="entry name" value="HTH-type_TetR-like_transc_reg"/>
</dbReference>
<accession>A0ABP8UTB1</accession>
<keyword evidence="3" id="KW-0804">Transcription</keyword>
<dbReference type="Gene3D" id="1.10.10.60">
    <property type="entry name" value="Homeodomain-like"/>
    <property type="match status" value="1"/>
</dbReference>
<dbReference type="EMBL" id="BAABHK010000028">
    <property type="protein sequence ID" value="GAA4639576.1"/>
    <property type="molecule type" value="Genomic_DNA"/>
</dbReference>
<evidence type="ECO:0000256" key="1">
    <source>
        <dbReference type="ARBA" id="ARBA00023015"/>
    </source>
</evidence>
<dbReference type="Proteomes" id="UP001501442">
    <property type="component" value="Unassembled WGS sequence"/>
</dbReference>
<name>A0ABP8UTB1_9ACTN</name>
<dbReference type="InterPro" id="IPR025996">
    <property type="entry name" value="MT1864/Rv1816-like_C"/>
</dbReference>
<dbReference type="RefSeq" id="WP_345443069.1">
    <property type="nucleotide sequence ID" value="NZ_BAABHK010000028.1"/>
</dbReference>
<protein>
    <submittedName>
        <fullName evidence="6">TetR/AcrR family transcriptional regulator</fullName>
    </submittedName>
</protein>
<evidence type="ECO:0000256" key="2">
    <source>
        <dbReference type="ARBA" id="ARBA00023125"/>
    </source>
</evidence>
<evidence type="ECO:0000313" key="6">
    <source>
        <dbReference type="EMBL" id="GAA4639576.1"/>
    </source>
</evidence>
<sequence>MDPRRQRTAEALLRAAEEIFSKRGVEEVTVEEIARKAGVAVGSIYNHFGSKSGLHAAVIEQALDVDRDYMDRAYKRERTPTEQLYAAADEYLEFYLAHPEYFRMLAFPGEPGQYAAGREVAERLARSVDEQNRRMVEALRRGMDAGVIRAIDPAEAATVLWAAWNGVISLGWRPDSLRRTEPELRKLLHTATGIIANGLLAR</sequence>
<keyword evidence="1" id="KW-0805">Transcription regulation</keyword>
<organism evidence="6 7">
    <name type="scientific">Actinoallomurus vinaceus</name>
    <dbReference type="NCBI Taxonomy" id="1080074"/>
    <lineage>
        <taxon>Bacteria</taxon>
        <taxon>Bacillati</taxon>
        <taxon>Actinomycetota</taxon>
        <taxon>Actinomycetes</taxon>
        <taxon>Streptosporangiales</taxon>
        <taxon>Thermomonosporaceae</taxon>
        <taxon>Actinoallomurus</taxon>
    </lineage>
</organism>
<dbReference type="InterPro" id="IPR036271">
    <property type="entry name" value="Tet_transcr_reg_TetR-rel_C_sf"/>
</dbReference>
<feature type="DNA-binding region" description="H-T-H motif" evidence="4">
    <location>
        <begin position="29"/>
        <end position="48"/>
    </location>
</feature>
<feature type="domain" description="HTH tetR-type" evidence="5">
    <location>
        <begin position="6"/>
        <end position="66"/>
    </location>
</feature>
<dbReference type="PROSITE" id="PS50977">
    <property type="entry name" value="HTH_TETR_2"/>
    <property type="match status" value="1"/>
</dbReference>
<dbReference type="SUPFAM" id="SSF46689">
    <property type="entry name" value="Homeodomain-like"/>
    <property type="match status" value="1"/>
</dbReference>
<comment type="caution">
    <text evidence="6">The sequence shown here is derived from an EMBL/GenBank/DDBJ whole genome shotgun (WGS) entry which is preliminary data.</text>
</comment>
<dbReference type="Pfam" id="PF13305">
    <property type="entry name" value="TetR_C_33"/>
    <property type="match status" value="1"/>
</dbReference>
<dbReference type="InterPro" id="IPR001647">
    <property type="entry name" value="HTH_TetR"/>
</dbReference>
<dbReference type="InterPro" id="IPR023772">
    <property type="entry name" value="DNA-bd_HTH_TetR-type_CS"/>
</dbReference>
<dbReference type="PROSITE" id="PS01081">
    <property type="entry name" value="HTH_TETR_1"/>
    <property type="match status" value="1"/>
</dbReference>
<dbReference type="Gene3D" id="1.10.357.10">
    <property type="entry name" value="Tetracycline Repressor, domain 2"/>
    <property type="match status" value="1"/>
</dbReference>
<proteinExistence type="predicted"/>
<dbReference type="PANTHER" id="PTHR30055:SF234">
    <property type="entry name" value="HTH-TYPE TRANSCRIPTIONAL REGULATOR BETI"/>
    <property type="match status" value="1"/>
</dbReference>
<dbReference type="PANTHER" id="PTHR30055">
    <property type="entry name" value="HTH-TYPE TRANSCRIPTIONAL REGULATOR RUTR"/>
    <property type="match status" value="1"/>
</dbReference>
<evidence type="ECO:0000313" key="7">
    <source>
        <dbReference type="Proteomes" id="UP001501442"/>
    </source>
</evidence>
<reference evidence="7" key="1">
    <citation type="journal article" date="2019" name="Int. J. Syst. Evol. Microbiol.">
        <title>The Global Catalogue of Microorganisms (GCM) 10K type strain sequencing project: providing services to taxonomists for standard genome sequencing and annotation.</title>
        <authorList>
            <consortium name="The Broad Institute Genomics Platform"/>
            <consortium name="The Broad Institute Genome Sequencing Center for Infectious Disease"/>
            <person name="Wu L."/>
            <person name="Ma J."/>
        </authorList>
    </citation>
    <scope>NUCLEOTIDE SEQUENCE [LARGE SCALE GENOMIC DNA]</scope>
    <source>
        <strain evidence="7">JCM 17939</strain>
    </source>
</reference>
<gene>
    <name evidence="6" type="ORF">GCM10023196_101710</name>
</gene>
<evidence type="ECO:0000256" key="4">
    <source>
        <dbReference type="PROSITE-ProRule" id="PRU00335"/>
    </source>
</evidence>
<evidence type="ECO:0000259" key="5">
    <source>
        <dbReference type="PROSITE" id="PS50977"/>
    </source>
</evidence>